<dbReference type="PIRSF" id="PIRSF000862">
    <property type="entry name" value="Steryl_ester_lip"/>
    <property type="match status" value="1"/>
</dbReference>
<dbReference type="PANTHER" id="PTHR11005">
    <property type="entry name" value="LYSOSOMAL ACID LIPASE-RELATED"/>
    <property type="match status" value="1"/>
</dbReference>
<dbReference type="Proteomes" id="UP001432027">
    <property type="component" value="Unassembled WGS sequence"/>
</dbReference>
<dbReference type="EMBL" id="BTSX01000004">
    <property type="protein sequence ID" value="GMS93108.1"/>
    <property type="molecule type" value="Genomic_DNA"/>
</dbReference>
<comment type="caution">
    <text evidence="10">The sequence shown here is derived from an EMBL/GenBank/DDBJ whole genome shotgun (WGS) entry which is preliminary data.</text>
</comment>
<proteinExistence type="inferred from homology"/>
<name>A0AAV5TD53_9BILA</name>
<dbReference type="Pfam" id="PF00561">
    <property type="entry name" value="Abhydrolase_1"/>
    <property type="match status" value="1"/>
</dbReference>
<feature type="active site" description="Charge relay system" evidence="7">
    <location>
        <position position="342"/>
    </location>
</feature>
<feature type="active site" description="Nucleophile" evidence="7">
    <location>
        <position position="134"/>
    </location>
</feature>
<sequence>RTRMLLLVGIFTLGQLSQFACAATDPEAFMSAVNSSCHRPAVLFAHGFGGGSPEFFMNPPASAPAMILADAGFDVYLLNFRGTTYCKRHTTLKPWDNKFWQFTVDELAKYDAPVVIDKVLELSGQSGVYWIGHSMGTSIGYLTLAENPTYNSKVKALFQMAPSGASFHSKGLIRLAFLAYNTFKPVVDFYRVALGSHEVAFQLSFIYRPLVQLCTLIPFGPQVCNFGVSLLMGPSTRPLNLTRAPVYLAHTPSGTSTWNALHLAQIATRGKFEHMDHNPLENIQRYGQETPIPYDLSNINVPVYHFSSASDYLATAEDIAHTTSLMRERTVKGSFVIPGYNHIDFAVAADCADQVFKPITEIVRREEKEMCER</sequence>
<keyword evidence="3" id="KW-0378">Hydrolase</keyword>
<evidence type="ECO:0000256" key="1">
    <source>
        <dbReference type="ARBA" id="ARBA00010701"/>
    </source>
</evidence>
<evidence type="ECO:0000313" key="11">
    <source>
        <dbReference type="Proteomes" id="UP001432027"/>
    </source>
</evidence>
<keyword evidence="6" id="KW-0325">Glycoprotein</keyword>
<dbReference type="SUPFAM" id="SSF53474">
    <property type="entry name" value="alpha/beta-Hydrolases"/>
    <property type="match status" value="1"/>
</dbReference>
<feature type="non-terminal residue" evidence="10">
    <location>
        <position position="1"/>
    </location>
</feature>
<protein>
    <recommendedName>
        <fullName evidence="9">AB hydrolase-1 domain-containing protein</fullName>
    </recommendedName>
</protein>
<evidence type="ECO:0000256" key="8">
    <source>
        <dbReference type="SAM" id="SignalP"/>
    </source>
</evidence>
<evidence type="ECO:0000313" key="10">
    <source>
        <dbReference type="EMBL" id="GMS93108.1"/>
    </source>
</evidence>
<evidence type="ECO:0000256" key="2">
    <source>
        <dbReference type="ARBA" id="ARBA00022729"/>
    </source>
</evidence>
<feature type="chain" id="PRO_5043741915" description="AB hydrolase-1 domain-containing protein" evidence="8">
    <location>
        <begin position="23"/>
        <end position="373"/>
    </location>
</feature>
<keyword evidence="11" id="KW-1185">Reference proteome</keyword>
<dbReference type="InterPro" id="IPR029058">
    <property type="entry name" value="AB_hydrolase_fold"/>
</dbReference>
<reference evidence="10" key="1">
    <citation type="submission" date="2023-10" db="EMBL/GenBank/DDBJ databases">
        <title>Genome assembly of Pristionchus species.</title>
        <authorList>
            <person name="Yoshida K."/>
            <person name="Sommer R.J."/>
        </authorList>
    </citation>
    <scope>NUCLEOTIDE SEQUENCE</scope>
    <source>
        <strain evidence="10">RS0144</strain>
    </source>
</reference>
<dbReference type="InterPro" id="IPR000073">
    <property type="entry name" value="AB_hydrolase_1"/>
</dbReference>
<keyword evidence="5" id="KW-0443">Lipid metabolism</keyword>
<evidence type="ECO:0000259" key="9">
    <source>
        <dbReference type="Pfam" id="PF00561"/>
    </source>
</evidence>
<evidence type="ECO:0000256" key="4">
    <source>
        <dbReference type="ARBA" id="ARBA00022963"/>
    </source>
</evidence>
<gene>
    <name evidence="10" type="ORF">PENTCL1PPCAC_15283</name>
</gene>
<dbReference type="GO" id="GO:0016788">
    <property type="term" value="F:hydrolase activity, acting on ester bonds"/>
    <property type="evidence" value="ECO:0007669"/>
    <property type="project" value="InterPro"/>
</dbReference>
<organism evidence="10 11">
    <name type="scientific">Pristionchus entomophagus</name>
    <dbReference type="NCBI Taxonomy" id="358040"/>
    <lineage>
        <taxon>Eukaryota</taxon>
        <taxon>Metazoa</taxon>
        <taxon>Ecdysozoa</taxon>
        <taxon>Nematoda</taxon>
        <taxon>Chromadorea</taxon>
        <taxon>Rhabditida</taxon>
        <taxon>Rhabditina</taxon>
        <taxon>Diplogasteromorpha</taxon>
        <taxon>Diplogasteroidea</taxon>
        <taxon>Neodiplogasteridae</taxon>
        <taxon>Pristionchus</taxon>
    </lineage>
</organism>
<dbReference type="AlphaFoldDB" id="A0AAV5TD53"/>
<evidence type="ECO:0000256" key="3">
    <source>
        <dbReference type="ARBA" id="ARBA00022801"/>
    </source>
</evidence>
<evidence type="ECO:0000256" key="7">
    <source>
        <dbReference type="PIRSR" id="PIRSR000862-1"/>
    </source>
</evidence>
<dbReference type="FunFam" id="3.40.50.1820:FF:000057">
    <property type="entry name" value="Lipase"/>
    <property type="match status" value="1"/>
</dbReference>
<feature type="active site" description="Charge relay system" evidence="7">
    <location>
        <position position="311"/>
    </location>
</feature>
<dbReference type="Gene3D" id="3.40.50.1820">
    <property type="entry name" value="alpha/beta hydrolase"/>
    <property type="match status" value="1"/>
</dbReference>
<keyword evidence="2 8" id="KW-0732">Signal</keyword>
<feature type="domain" description="AB hydrolase-1" evidence="9">
    <location>
        <begin position="40"/>
        <end position="162"/>
    </location>
</feature>
<comment type="similarity">
    <text evidence="1">Belongs to the AB hydrolase superfamily. Lipase family.</text>
</comment>
<evidence type="ECO:0000256" key="6">
    <source>
        <dbReference type="ARBA" id="ARBA00023180"/>
    </source>
</evidence>
<evidence type="ECO:0000256" key="5">
    <source>
        <dbReference type="ARBA" id="ARBA00023098"/>
    </source>
</evidence>
<dbReference type="InterPro" id="IPR025483">
    <property type="entry name" value="Lipase_euk"/>
</dbReference>
<accession>A0AAV5TD53</accession>
<feature type="signal peptide" evidence="8">
    <location>
        <begin position="1"/>
        <end position="22"/>
    </location>
</feature>
<keyword evidence="4" id="KW-0442">Lipid degradation</keyword>
<dbReference type="GO" id="GO:0016042">
    <property type="term" value="P:lipid catabolic process"/>
    <property type="evidence" value="ECO:0007669"/>
    <property type="project" value="UniProtKB-KW"/>
</dbReference>